<feature type="transmembrane region" description="Helical" evidence="5">
    <location>
        <begin position="153"/>
        <end position="176"/>
    </location>
</feature>
<evidence type="ECO:0000256" key="6">
    <source>
        <dbReference type="SAM" id="Coils"/>
    </source>
</evidence>
<comment type="similarity">
    <text evidence="5">Belongs to the 4-toluene sulfonate uptake permease (TSUP) (TC 2.A.102) family.</text>
</comment>
<dbReference type="AlphaFoldDB" id="A0AAI9T1Y9"/>
<feature type="transmembrane region" description="Helical" evidence="5">
    <location>
        <begin position="397"/>
        <end position="418"/>
    </location>
</feature>
<keyword evidence="2 5" id="KW-0812">Transmembrane</keyword>
<comment type="caution">
    <text evidence="7">The sequence shown here is derived from an EMBL/GenBank/DDBJ whole genome shotgun (WGS) entry which is preliminary data.</text>
</comment>
<feature type="transmembrane region" description="Helical" evidence="5">
    <location>
        <begin position="192"/>
        <end position="212"/>
    </location>
</feature>
<dbReference type="SUPFAM" id="SSF58100">
    <property type="entry name" value="Bacterial hemolysins"/>
    <property type="match status" value="1"/>
</dbReference>
<name>A0AAI9T1Y9_SPIME</name>
<keyword evidence="3 5" id="KW-1133">Transmembrane helix</keyword>
<dbReference type="Proteomes" id="UP000004057">
    <property type="component" value="Unassembled WGS sequence"/>
</dbReference>
<evidence type="ECO:0000256" key="5">
    <source>
        <dbReference type="RuleBase" id="RU363041"/>
    </source>
</evidence>
<accession>A0AAI9T1Y9</accession>
<evidence type="ECO:0000256" key="4">
    <source>
        <dbReference type="ARBA" id="ARBA00023136"/>
    </source>
</evidence>
<proteinExistence type="inferred from homology"/>
<dbReference type="GO" id="GO:0005886">
    <property type="term" value="C:plasma membrane"/>
    <property type="evidence" value="ECO:0007669"/>
    <property type="project" value="UniProtKB-SubCell"/>
</dbReference>
<dbReference type="PANTHER" id="PTHR43483:SF3">
    <property type="entry name" value="MEMBRANE TRANSPORTER PROTEIN HI_0806-RELATED"/>
    <property type="match status" value="1"/>
</dbReference>
<feature type="transmembrane region" description="Helical" evidence="5">
    <location>
        <begin position="430"/>
        <end position="452"/>
    </location>
</feature>
<feature type="transmembrane region" description="Helical" evidence="5">
    <location>
        <begin position="295"/>
        <end position="312"/>
    </location>
</feature>
<keyword evidence="6" id="KW-0175">Coiled coil</keyword>
<evidence type="ECO:0000256" key="1">
    <source>
        <dbReference type="ARBA" id="ARBA00004141"/>
    </source>
</evidence>
<feature type="coiled-coil region" evidence="6">
    <location>
        <begin position="105"/>
        <end position="132"/>
    </location>
</feature>
<feature type="coiled-coil region" evidence="6">
    <location>
        <begin position="33"/>
        <end position="78"/>
    </location>
</feature>
<comment type="subcellular location">
    <subcellularLocation>
        <location evidence="5">Cell membrane</location>
        <topology evidence="5">Multi-pass membrane protein</topology>
    </subcellularLocation>
    <subcellularLocation>
        <location evidence="1">Membrane</location>
        <topology evidence="1">Multi-pass membrane protein</topology>
    </subcellularLocation>
</comment>
<reference evidence="7 8" key="1">
    <citation type="journal article" date="2012" name="J. Proteome Res.">
        <title>Application of Spiroplasma melliferum proteogenomic profiling for the discovery of virulence factors and pathogenicity mechanisms in host-associated spiroplasmas.</title>
        <authorList>
            <person name="Alexeev D."/>
            <person name="Kostrjukova E."/>
            <person name="Aliper A."/>
            <person name="Popenko A."/>
            <person name="Bazaleev N."/>
            <person name="Tyakht A."/>
            <person name="Selezneva O."/>
            <person name="Akopian T."/>
            <person name="Prichodko E."/>
            <person name="Kondratov I."/>
            <person name="Chukin M."/>
            <person name="Demina I."/>
            <person name="Galyamina M."/>
            <person name="Kamashev D."/>
            <person name="Vanyushkina A."/>
            <person name="Ladygina V."/>
            <person name="Levitskii S."/>
            <person name="Lazarev V."/>
            <person name="Govorun V."/>
        </authorList>
    </citation>
    <scope>NUCLEOTIDE SEQUENCE [LARGE SCALE GENOMIC DNA]</scope>
    <source>
        <strain evidence="7 8">KC3</strain>
    </source>
</reference>
<dbReference type="Pfam" id="PF01925">
    <property type="entry name" value="TauE"/>
    <property type="match status" value="1"/>
</dbReference>
<feature type="transmembrane region" description="Helical" evidence="5">
    <location>
        <begin position="324"/>
        <end position="348"/>
    </location>
</feature>
<feature type="transmembrane region" description="Helical" evidence="5">
    <location>
        <begin position="360"/>
        <end position="391"/>
    </location>
</feature>
<feature type="transmembrane region" description="Helical" evidence="5">
    <location>
        <begin position="464"/>
        <end position="485"/>
    </location>
</feature>
<gene>
    <name evidence="7" type="ORF">SPM_004810</name>
</gene>
<keyword evidence="5" id="KW-1003">Cell membrane</keyword>
<dbReference type="InterPro" id="IPR002781">
    <property type="entry name" value="TM_pro_TauE-like"/>
</dbReference>
<dbReference type="PANTHER" id="PTHR43483">
    <property type="entry name" value="MEMBRANE TRANSPORTER PROTEIN HI_0806-RELATED"/>
    <property type="match status" value="1"/>
</dbReference>
<evidence type="ECO:0000313" key="8">
    <source>
        <dbReference type="Proteomes" id="UP000004057"/>
    </source>
</evidence>
<dbReference type="EMBL" id="AGBZ02000004">
    <property type="protein sequence ID" value="KAI92061.1"/>
    <property type="molecule type" value="Genomic_DNA"/>
</dbReference>
<sequence length="549" mass="61413">MKENLNSIQHQILTQEDNLDKFVTDLYYFSTLLENLKKDFKNHLTDLNSLKKSKKITIEEYQTNLKILKNLYKSKMIELKQDINKMADLCMFTFEKNIAFKKAHKIEVAAELIKLNSEIKDLKKKASLEQATMLEALKEEKLKTRKPISTKTLVLISVISLPLLIIGTLLINYLLYFPKTRNESFDLTKKEYLIAFIIVLITLIVIIGYFILMLKVIKKTYMDREKNIFKITAIGFVGSFLDTIGVGSFAVATAGLKATKIVKNDALLPGTLNIGLGIPNLIAGTIFVAAINVEVLTLVLLVVGAILGSFVGAELTKRISAKHISLTMAIVLAIVAILMILTQLNVLPSGNKTGLEGWQLGLAFILFMVYGGLQAFGIGLYAPALATIALLGMDIKVAFPIMTLASGSAFPVAAYSYYKNNKYQPKTGFGLMLGGALGVVLAFLTVFVGIEVGLDVKPDVFTNYLKWLAVIVVFYVAIMLLLSYLKIRKKPNANNLTTRKIIFSPESYDQWNEKLVNQLDDYLLAYYDKRQFYNDLLNKSLGKETKTWK</sequence>
<feature type="transmembrane region" description="Helical" evidence="5">
    <location>
        <begin position="266"/>
        <end position="288"/>
    </location>
</feature>
<evidence type="ECO:0000256" key="2">
    <source>
        <dbReference type="ARBA" id="ARBA00022692"/>
    </source>
</evidence>
<evidence type="ECO:0000313" key="7">
    <source>
        <dbReference type="EMBL" id="KAI92061.1"/>
    </source>
</evidence>
<feature type="transmembrane region" description="Helical" evidence="5">
    <location>
        <begin position="233"/>
        <end position="254"/>
    </location>
</feature>
<comment type="caution">
    <text evidence="5">Lacks conserved residue(s) required for the propagation of feature annotation.</text>
</comment>
<evidence type="ECO:0000256" key="3">
    <source>
        <dbReference type="ARBA" id="ARBA00022989"/>
    </source>
</evidence>
<organism evidence="7 8">
    <name type="scientific">Spiroplasma melliferum KC3</name>
    <dbReference type="NCBI Taxonomy" id="570509"/>
    <lineage>
        <taxon>Bacteria</taxon>
        <taxon>Bacillati</taxon>
        <taxon>Mycoplasmatota</taxon>
        <taxon>Mollicutes</taxon>
        <taxon>Entomoplasmatales</taxon>
        <taxon>Spiroplasmataceae</taxon>
        <taxon>Spiroplasma</taxon>
    </lineage>
</organism>
<keyword evidence="4 5" id="KW-0472">Membrane</keyword>
<dbReference type="RefSeq" id="WP_004028401.1">
    <property type="nucleotide sequence ID" value="NZ_AGBZ02000004.1"/>
</dbReference>
<protein>
    <recommendedName>
        <fullName evidence="5">Probable membrane transporter protein</fullName>
    </recommendedName>
</protein>